<evidence type="ECO:0000256" key="2">
    <source>
        <dbReference type="ARBA" id="ARBA00022833"/>
    </source>
</evidence>
<evidence type="ECO:0000256" key="3">
    <source>
        <dbReference type="SAM" id="MobiDB-lite"/>
    </source>
</evidence>
<dbReference type="PROSITE" id="PS50143">
    <property type="entry name" value="BIR_REPEAT_2"/>
    <property type="match status" value="1"/>
</dbReference>
<dbReference type="InterPro" id="IPR051190">
    <property type="entry name" value="Baculoviral_IAP"/>
</dbReference>
<dbReference type="PANTHER" id="PTHR46771:SF5">
    <property type="entry name" value="DETERIN"/>
    <property type="match status" value="1"/>
</dbReference>
<comment type="caution">
    <text evidence="4">The sequence shown here is derived from an EMBL/GenBank/DDBJ whole genome shotgun (WGS) entry which is preliminary data.</text>
</comment>
<keyword evidence="5" id="KW-1185">Reference proteome</keyword>
<sequence>MNKVNIDKVKKFILKVNSNENWHLYFENRLRTFTVGNWPYSKNRKYLAQPAMLASAGFYFFPQEEHLDNVRCAYCDKELDEWEEFDDPFVVHFEHAKNCIWAILHCRMRYSDDSGEKYRQWPTKTEKDKAEVLEYISQYEFRLVTFQLLWPHKSNSKSLISSANMANAGFYYCPDRVGDDGKQPKKEIGNDTQKSVLKKADSKNKKDLGIINELQAFVSDQISNPVAVSPRIGQNLDSKNALEIDEYGVSSPASIKQTSFVQDQKTPLKNAGLDIPNIIDEADSDNSIEITDTASPVKSETFLEGRVIINSPQSQERKVKVTYNSPNVNLLRQILSPKVGNFTEEGSLNFLQGEEKLKETDIISKSSIKKQVLQTSSRSIAEIAELNTFASALTPADTPTKLKILPDKQKRINTPPKPQLAPNTPKRTNSKITFMDNKEESMLENPLEEISISAKRKQKRKMIKSTDGDEETKEKSGNNDLELGVGSKRPLVLDKHSYTEAELDMTVEEYIKHKYKTRSKELEKKIRGMINSFKEKAKSLNKRMKKM</sequence>
<dbReference type="PANTHER" id="PTHR46771">
    <property type="entry name" value="DETERIN"/>
    <property type="match status" value="1"/>
</dbReference>
<dbReference type="InterPro" id="IPR001370">
    <property type="entry name" value="BIR_rpt"/>
</dbReference>
<feature type="region of interest" description="Disordered" evidence="3">
    <location>
        <begin position="454"/>
        <end position="483"/>
    </location>
</feature>
<dbReference type="EMBL" id="MBFS01000101">
    <property type="protein sequence ID" value="PVV04616.1"/>
    <property type="molecule type" value="Genomic_DNA"/>
</dbReference>
<dbReference type="SUPFAM" id="SSF57924">
    <property type="entry name" value="Inhibitor of apoptosis (IAP) repeat"/>
    <property type="match status" value="2"/>
</dbReference>
<dbReference type="CDD" id="cd00022">
    <property type="entry name" value="BIR"/>
    <property type="match status" value="1"/>
</dbReference>
<dbReference type="Proteomes" id="UP000245609">
    <property type="component" value="Unassembled WGS sequence"/>
</dbReference>
<keyword evidence="1" id="KW-0479">Metal-binding</keyword>
<keyword evidence="2" id="KW-0862">Zinc</keyword>
<evidence type="ECO:0000256" key="1">
    <source>
        <dbReference type="ARBA" id="ARBA00022723"/>
    </source>
</evidence>
<organism evidence="4 5">
    <name type="scientific">Smittium megazygosporum</name>
    <dbReference type="NCBI Taxonomy" id="133381"/>
    <lineage>
        <taxon>Eukaryota</taxon>
        <taxon>Fungi</taxon>
        <taxon>Fungi incertae sedis</taxon>
        <taxon>Zoopagomycota</taxon>
        <taxon>Kickxellomycotina</taxon>
        <taxon>Harpellomycetes</taxon>
        <taxon>Harpellales</taxon>
        <taxon>Legeriomycetaceae</taxon>
        <taxon>Smittium</taxon>
    </lineage>
</organism>
<accession>A0A2T9ZJ26</accession>
<protein>
    <submittedName>
        <fullName evidence="4">Uncharacterized protein</fullName>
    </submittedName>
</protein>
<feature type="compositionally biased region" description="Basic residues" evidence="3">
    <location>
        <begin position="454"/>
        <end position="463"/>
    </location>
</feature>
<reference evidence="4 5" key="1">
    <citation type="journal article" date="2018" name="MBio">
        <title>Comparative Genomics Reveals the Core Gene Toolbox for the Fungus-Insect Symbiosis.</title>
        <authorList>
            <person name="Wang Y."/>
            <person name="Stata M."/>
            <person name="Wang W."/>
            <person name="Stajich J.E."/>
            <person name="White M.M."/>
            <person name="Moncalvo J.M."/>
        </authorList>
    </citation>
    <scope>NUCLEOTIDE SEQUENCE [LARGE SCALE GENOMIC DNA]</scope>
    <source>
        <strain evidence="4 5">SC-DP-2</strain>
    </source>
</reference>
<dbReference type="OrthoDB" id="2196114at2759"/>
<name>A0A2T9ZJ26_9FUNG</name>
<evidence type="ECO:0000313" key="5">
    <source>
        <dbReference type="Proteomes" id="UP000245609"/>
    </source>
</evidence>
<feature type="region of interest" description="Disordered" evidence="3">
    <location>
        <begin position="410"/>
        <end position="430"/>
    </location>
</feature>
<dbReference type="GO" id="GO:0046872">
    <property type="term" value="F:metal ion binding"/>
    <property type="evidence" value="ECO:0007669"/>
    <property type="project" value="UniProtKB-KW"/>
</dbReference>
<proteinExistence type="predicted"/>
<dbReference type="Gene3D" id="1.10.1170.10">
    <property type="entry name" value="Inhibitor Of Apoptosis Protein (2mihbC-IAP-1), Chain A"/>
    <property type="match status" value="2"/>
</dbReference>
<gene>
    <name evidence="4" type="ORF">BB560_000880</name>
</gene>
<dbReference type="SMART" id="SM00238">
    <property type="entry name" value="BIR"/>
    <property type="match status" value="1"/>
</dbReference>
<dbReference type="AlphaFoldDB" id="A0A2T9ZJ26"/>
<evidence type="ECO:0000313" key="4">
    <source>
        <dbReference type="EMBL" id="PVV04616.1"/>
    </source>
</evidence>
<feature type="compositionally biased region" description="Basic and acidic residues" evidence="3">
    <location>
        <begin position="464"/>
        <end position="477"/>
    </location>
</feature>
<dbReference type="STRING" id="133381.A0A2T9ZJ26"/>
<dbReference type="Pfam" id="PF00653">
    <property type="entry name" value="BIR"/>
    <property type="match status" value="1"/>
</dbReference>
<feature type="compositionally biased region" description="Polar residues" evidence="3">
    <location>
        <begin position="421"/>
        <end position="430"/>
    </location>
</feature>